<dbReference type="InParanoid" id="A0A6P8H2Q9"/>
<reference evidence="4" key="1">
    <citation type="submission" date="2025-08" db="UniProtKB">
        <authorList>
            <consortium name="RefSeq"/>
        </authorList>
    </citation>
    <scope>IDENTIFICATION</scope>
    <source>
        <tissue evidence="4">Tentacle</tissue>
    </source>
</reference>
<keyword evidence="3" id="KW-1185">Reference proteome</keyword>
<keyword evidence="2" id="KW-0472">Membrane</keyword>
<organism evidence="3 4">
    <name type="scientific">Actinia tenebrosa</name>
    <name type="common">Australian red waratah sea anemone</name>
    <dbReference type="NCBI Taxonomy" id="6105"/>
    <lineage>
        <taxon>Eukaryota</taxon>
        <taxon>Metazoa</taxon>
        <taxon>Cnidaria</taxon>
        <taxon>Anthozoa</taxon>
        <taxon>Hexacorallia</taxon>
        <taxon>Actiniaria</taxon>
        <taxon>Actiniidae</taxon>
        <taxon>Actinia</taxon>
    </lineage>
</organism>
<proteinExistence type="predicted"/>
<gene>
    <name evidence="4" type="primary">LOC116287352</name>
</gene>
<keyword evidence="2" id="KW-1133">Transmembrane helix</keyword>
<protein>
    <submittedName>
        <fullName evidence="4">Uncharacterized protein LOC116287352</fullName>
    </submittedName>
</protein>
<accession>A0A6P8H2Q9</accession>
<evidence type="ECO:0000256" key="1">
    <source>
        <dbReference type="SAM" id="MobiDB-lite"/>
    </source>
</evidence>
<dbReference type="KEGG" id="aten:116287352"/>
<keyword evidence="2" id="KW-0812">Transmembrane</keyword>
<feature type="region of interest" description="Disordered" evidence="1">
    <location>
        <begin position="49"/>
        <end position="71"/>
    </location>
</feature>
<evidence type="ECO:0000313" key="3">
    <source>
        <dbReference type="Proteomes" id="UP000515163"/>
    </source>
</evidence>
<dbReference type="OrthoDB" id="10314685at2759"/>
<sequence>MSGGQLNNTALAIIFFTLYFGILILVLLAAYYFSIKVNTSFTLNIEQDEETAEHNVPGTSSRLNSSTPDPIAEPEYAEVKNVFEEPKPQPILAEPEYAMVDKAKKKSKKKTSTVSTGLGTRSLAQDTEISEYATVQF</sequence>
<dbReference type="Proteomes" id="UP000515163">
    <property type="component" value="Unplaced"/>
</dbReference>
<dbReference type="AlphaFoldDB" id="A0A6P8H2Q9"/>
<dbReference type="RefSeq" id="XP_031549883.1">
    <property type="nucleotide sequence ID" value="XM_031694023.1"/>
</dbReference>
<name>A0A6P8H2Q9_ACTTE</name>
<evidence type="ECO:0000313" key="4">
    <source>
        <dbReference type="RefSeq" id="XP_031549883.1"/>
    </source>
</evidence>
<evidence type="ECO:0000256" key="2">
    <source>
        <dbReference type="SAM" id="Phobius"/>
    </source>
</evidence>
<feature type="compositionally biased region" description="Polar residues" evidence="1">
    <location>
        <begin position="57"/>
        <end position="68"/>
    </location>
</feature>
<feature type="transmembrane region" description="Helical" evidence="2">
    <location>
        <begin position="12"/>
        <end position="33"/>
    </location>
</feature>
<dbReference type="GeneID" id="116287352"/>